<dbReference type="InterPro" id="IPR010323">
    <property type="entry name" value="DUF924"/>
</dbReference>
<dbReference type="Gene3D" id="1.25.40.10">
    <property type="entry name" value="Tetratricopeptide repeat domain"/>
    <property type="match status" value="1"/>
</dbReference>
<dbReference type="AlphaFoldDB" id="A0A849I322"/>
<organism evidence="1 2">
    <name type="scientific">Enterovirga aerilata</name>
    <dbReference type="NCBI Taxonomy" id="2730920"/>
    <lineage>
        <taxon>Bacteria</taxon>
        <taxon>Pseudomonadati</taxon>
        <taxon>Pseudomonadota</taxon>
        <taxon>Alphaproteobacteria</taxon>
        <taxon>Hyphomicrobiales</taxon>
        <taxon>Methylobacteriaceae</taxon>
        <taxon>Enterovirga</taxon>
    </lineage>
</organism>
<gene>
    <name evidence="1" type="ORF">HJG44_05010</name>
</gene>
<reference evidence="1 2" key="1">
    <citation type="submission" date="2020-04" db="EMBL/GenBank/DDBJ databases">
        <title>Enterovirga sp. isolate from soil.</title>
        <authorList>
            <person name="Chea S."/>
            <person name="Kim D.-U."/>
        </authorList>
    </citation>
    <scope>NUCLEOTIDE SEQUENCE [LARGE SCALE GENOMIC DNA]</scope>
    <source>
        <strain evidence="1 2">DB1703</strain>
    </source>
</reference>
<sequence>MENGVTPQEIVAFWTEAGPGAWFTKSAEFDALCRERFLPAYEAAARGELAAWEGSAEGALALVILLDQMPRNMFRGDPRTWATDPLAREAAERALAKGYDKDVPRELRQFFYLPFMHAEDLAAQERSVRIYEAHGDPENLKWARHHRDVIARFGRFPHRNEVLGRKTTPEEAAYLETDPFRG</sequence>
<dbReference type="InterPro" id="IPR011990">
    <property type="entry name" value="TPR-like_helical_dom_sf"/>
</dbReference>
<accession>A0A849I322</accession>
<dbReference type="Gene3D" id="1.20.58.320">
    <property type="entry name" value="TPR-like"/>
    <property type="match status" value="1"/>
</dbReference>
<name>A0A849I322_9HYPH</name>
<protein>
    <submittedName>
        <fullName evidence="1">DUF924 family protein</fullName>
    </submittedName>
</protein>
<dbReference type="Proteomes" id="UP000564885">
    <property type="component" value="Unassembled WGS sequence"/>
</dbReference>
<evidence type="ECO:0000313" key="2">
    <source>
        <dbReference type="Proteomes" id="UP000564885"/>
    </source>
</evidence>
<keyword evidence="2" id="KW-1185">Reference proteome</keyword>
<evidence type="ECO:0000313" key="1">
    <source>
        <dbReference type="EMBL" id="NNM71758.1"/>
    </source>
</evidence>
<proteinExistence type="predicted"/>
<dbReference type="Pfam" id="PF06041">
    <property type="entry name" value="DUF924"/>
    <property type="match status" value="1"/>
</dbReference>
<dbReference type="SUPFAM" id="SSF48452">
    <property type="entry name" value="TPR-like"/>
    <property type="match status" value="1"/>
</dbReference>
<dbReference type="EMBL" id="JABEPP010000001">
    <property type="protein sequence ID" value="NNM71758.1"/>
    <property type="molecule type" value="Genomic_DNA"/>
</dbReference>
<comment type="caution">
    <text evidence="1">The sequence shown here is derived from an EMBL/GenBank/DDBJ whole genome shotgun (WGS) entry which is preliminary data.</text>
</comment>